<comment type="caution">
    <text evidence="1">The sequence shown here is derived from an EMBL/GenBank/DDBJ whole genome shotgun (WGS) entry which is preliminary data.</text>
</comment>
<gene>
    <name evidence="1" type="ORF">EK417_00675</name>
</gene>
<dbReference type="SUPFAM" id="SSF48295">
    <property type="entry name" value="TrpR-like"/>
    <property type="match status" value="1"/>
</dbReference>
<evidence type="ECO:0000313" key="2">
    <source>
        <dbReference type="Proteomes" id="UP000306038"/>
    </source>
</evidence>
<proteinExistence type="predicted"/>
<dbReference type="RefSeq" id="WP_076597138.1">
    <property type="nucleotide sequence ID" value="NZ_SDLV01000002.1"/>
</dbReference>
<evidence type="ECO:0000313" key="1">
    <source>
        <dbReference type="EMBL" id="THV63376.1"/>
    </source>
</evidence>
<dbReference type="InterPro" id="IPR010921">
    <property type="entry name" value="Trp_repressor/repl_initiator"/>
</dbReference>
<reference evidence="1 2" key="1">
    <citation type="submission" date="2019-01" db="EMBL/GenBank/DDBJ databases">
        <authorList>
            <person name="B I."/>
            <person name="Ch S."/>
            <person name="Ch V.R."/>
        </authorList>
    </citation>
    <scope>NUCLEOTIDE SEQUENCE [LARGE SCALE GENOMIC DNA]</scope>
    <source>
        <strain evidence="1 2">JC507</strain>
    </source>
</reference>
<dbReference type="Proteomes" id="UP000306038">
    <property type="component" value="Unassembled WGS sequence"/>
</dbReference>
<keyword evidence="2" id="KW-1185">Reference proteome</keyword>
<name>A0ABY2RCZ0_9FLAO</name>
<accession>A0ABY2RCZ0</accession>
<sequence length="117" mass="13933">MDRKIQSLKKNLAAPDYRKIYTDMIEMKYQEKKESCKALLDRPNISFLEIIEIERKLMGVNISGPEDNGKFRAYDDKAIIQILKYQKKNRLTNIDLSREFKISRNSIAKWKKMFVEI</sequence>
<dbReference type="EMBL" id="SDLV01000002">
    <property type="protein sequence ID" value="THV63376.1"/>
    <property type="molecule type" value="Genomic_DNA"/>
</dbReference>
<protein>
    <submittedName>
        <fullName evidence="1">Helix-turn-helix domain-containing protein</fullName>
    </submittedName>
</protein>
<organism evidence="1 2">
    <name type="scientific">Chryseobacterium candidae</name>
    <dbReference type="NCBI Taxonomy" id="1978493"/>
    <lineage>
        <taxon>Bacteria</taxon>
        <taxon>Pseudomonadati</taxon>
        <taxon>Bacteroidota</taxon>
        <taxon>Flavobacteriia</taxon>
        <taxon>Flavobacteriales</taxon>
        <taxon>Weeksellaceae</taxon>
        <taxon>Chryseobacterium group</taxon>
        <taxon>Chryseobacterium</taxon>
    </lineage>
</organism>